<reference evidence="2" key="1">
    <citation type="submission" date="2021-05" db="EMBL/GenBank/DDBJ databases">
        <authorList>
            <person name="Pietrasiak N."/>
            <person name="Ward R."/>
            <person name="Stajich J.E."/>
            <person name="Kurbessoian T."/>
        </authorList>
    </citation>
    <scope>NUCLEOTIDE SEQUENCE</scope>
    <source>
        <strain evidence="2">GSE-NOS-MK-12-04C</strain>
    </source>
</reference>
<name>A0A951USF0_9CYAN</name>
<dbReference type="AlphaFoldDB" id="A0A951USF0"/>
<evidence type="ECO:0000313" key="3">
    <source>
        <dbReference type="Proteomes" id="UP000729701"/>
    </source>
</evidence>
<dbReference type="PANTHER" id="PTHR35458">
    <property type="entry name" value="SLR0755 PROTEIN"/>
    <property type="match status" value="1"/>
</dbReference>
<organism evidence="2 3">
    <name type="scientific">Cyanomargarita calcarea GSE-NOS-MK-12-04C</name>
    <dbReference type="NCBI Taxonomy" id="2839659"/>
    <lineage>
        <taxon>Bacteria</taxon>
        <taxon>Bacillati</taxon>
        <taxon>Cyanobacteriota</taxon>
        <taxon>Cyanophyceae</taxon>
        <taxon>Nostocales</taxon>
        <taxon>Cyanomargaritaceae</taxon>
        <taxon>Cyanomargarita</taxon>
    </lineage>
</organism>
<gene>
    <name evidence="2" type="ORF">KME60_10610</name>
</gene>
<dbReference type="Proteomes" id="UP000729701">
    <property type="component" value="Unassembled WGS sequence"/>
</dbReference>
<dbReference type="InterPro" id="IPR021139">
    <property type="entry name" value="NYN"/>
</dbReference>
<protein>
    <submittedName>
        <fullName evidence="2">NYN domain-containing protein</fullName>
    </submittedName>
</protein>
<dbReference type="CDD" id="cd10911">
    <property type="entry name" value="PIN_LabA"/>
    <property type="match status" value="1"/>
</dbReference>
<comment type="caution">
    <text evidence="2">The sequence shown here is derived from an EMBL/GenBank/DDBJ whole genome shotgun (WGS) entry which is preliminary data.</text>
</comment>
<dbReference type="GO" id="GO:0004540">
    <property type="term" value="F:RNA nuclease activity"/>
    <property type="evidence" value="ECO:0007669"/>
    <property type="project" value="InterPro"/>
</dbReference>
<accession>A0A951USF0</accession>
<dbReference type="Pfam" id="PF01936">
    <property type="entry name" value="NYN"/>
    <property type="match status" value="1"/>
</dbReference>
<dbReference type="EMBL" id="JAHHGZ010000009">
    <property type="protein sequence ID" value="MBW4667859.1"/>
    <property type="molecule type" value="Genomic_DNA"/>
</dbReference>
<dbReference type="InterPro" id="IPR047140">
    <property type="entry name" value="LabA"/>
</dbReference>
<evidence type="ECO:0000313" key="2">
    <source>
        <dbReference type="EMBL" id="MBW4667859.1"/>
    </source>
</evidence>
<feature type="domain" description="NYN" evidence="1">
    <location>
        <begin position="6"/>
        <end position="164"/>
    </location>
</feature>
<dbReference type="Gene3D" id="3.40.50.1010">
    <property type="entry name" value="5'-nuclease"/>
    <property type="match status" value="1"/>
</dbReference>
<proteinExistence type="predicted"/>
<evidence type="ECO:0000259" key="1">
    <source>
        <dbReference type="Pfam" id="PF01936"/>
    </source>
</evidence>
<sequence length="190" mass="21615">MGNLHRVMVIADGDNAFMAAQNFNRKINWHKMRDYLADPKEGRELIEMVIYLGLPPAKERFEEQRKSKEKFIYWAKSNGFLVVAKEGKAKGDDYENNVDVVMAIDAIELALEIKPDIVVLVTGDSDFAYLAQKLRRRGIRVEVASVEQSLGSELKNSANSVVDLTEVFDEFDQHDTSQNYHRIGSSNVFD</sequence>
<reference evidence="2" key="2">
    <citation type="journal article" date="2022" name="Microbiol. Resour. Announc.">
        <title>Metagenome Sequencing to Explore Phylogenomics of Terrestrial Cyanobacteria.</title>
        <authorList>
            <person name="Ward R.D."/>
            <person name="Stajich J.E."/>
            <person name="Johansen J.R."/>
            <person name="Huntemann M."/>
            <person name="Clum A."/>
            <person name="Foster B."/>
            <person name="Foster B."/>
            <person name="Roux S."/>
            <person name="Palaniappan K."/>
            <person name="Varghese N."/>
            <person name="Mukherjee S."/>
            <person name="Reddy T.B.K."/>
            <person name="Daum C."/>
            <person name="Copeland A."/>
            <person name="Chen I.A."/>
            <person name="Ivanova N.N."/>
            <person name="Kyrpides N.C."/>
            <person name="Shapiro N."/>
            <person name="Eloe-Fadrosh E.A."/>
            <person name="Pietrasiak N."/>
        </authorList>
    </citation>
    <scope>NUCLEOTIDE SEQUENCE</scope>
    <source>
        <strain evidence="2">GSE-NOS-MK-12-04C</strain>
    </source>
</reference>
<dbReference type="PANTHER" id="PTHR35458:SF8">
    <property type="entry name" value="SLR0650 PROTEIN"/>
    <property type="match status" value="1"/>
</dbReference>